<dbReference type="SUPFAM" id="SSF46894">
    <property type="entry name" value="C-terminal effector domain of the bipartite response regulators"/>
    <property type="match status" value="1"/>
</dbReference>
<dbReference type="InterPro" id="IPR000792">
    <property type="entry name" value="Tscrpt_reg_LuxR_C"/>
</dbReference>
<evidence type="ECO:0000259" key="3">
    <source>
        <dbReference type="PROSITE" id="PS50043"/>
    </source>
</evidence>
<dbReference type="GO" id="GO:0006355">
    <property type="term" value="P:regulation of DNA-templated transcription"/>
    <property type="evidence" value="ECO:0007669"/>
    <property type="project" value="InterPro"/>
</dbReference>
<dbReference type="OrthoDB" id="483at2"/>
<dbReference type="InterPro" id="IPR036388">
    <property type="entry name" value="WH-like_DNA-bd_sf"/>
</dbReference>
<dbReference type="EMBL" id="QZEY01000008">
    <property type="protein sequence ID" value="RJL30777.1"/>
    <property type="molecule type" value="Genomic_DNA"/>
</dbReference>
<dbReference type="SUPFAM" id="SSF52540">
    <property type="entry name" value="P-loop containing nucleoside triphosphate hydrolases"/>
    <property type="match status" value="1"/>
</dbReference>
<dbReference type="GO" id="GO:0005524">
    <property type="term" value="F:ATP binding"/>
    <property type="evidence" value="ECO:0007669"/>
    <property type="project" value="UniProtKB-KW"/>
</dbReference>
<sequence>MRSGPRGRRNERAAGAERVGKLIEDLRAGRGGALVVRGEPGIGKTTLLDDAVRRAAAVRRDAGPGGDVRVLRAAGVEAEAGLPFAALQMLLRPALGRLDALPDTQAAALRGALGLAAGAGADRFLVGVAVVGLLSELAAERPVLCLVDDAHWLDPASAEALLFAARRLTAEAVAVVFATRDGFEAPGLPELELTGLDPEAAAALLAEHAPDLSPAVRDRVIAEAAGNPLALLELPAGLDAAQRAGIAATPAALPVTGRVLAAFGAQIGRLPAGARTALLVAAAEGTGDLGTVLRAARALGASAADLEAAERADLVRTTGVSVAFRHPLVRSAAYQDAPLTARIAAHEALAGVLDGDRRALHLAAAATGPDEAIAAELERAAASAGARGALASAVPIYERAAGLSPDPGERARRLTVAAQSAITSGLTEQAGALAERAARLTADPALRAGLAMVRATVEFERGSPRGAARHLLENAEPIAGEDPGLALVLLVLAAGDAWASGEEATLRAVASLAAALRPGGTAATGAVPGGLVAGDPRVTASVSGHGSPATGPDRIAASVVALAGLAAGDFAGALPVLQELVTASRTAPAPGLIARIHVCGIALALGDDEAALELAAHDIGRSRRRGTTGALPTMLLAQAWAQLGAGLHPDAEASVDEALLFVRDTGQNHRFARLGAVTARLAAIEGDQARCLESARRTGACPGNAGGGIAETVAAGECAVGLLDLGLGRYAEAVRRLSAVARGPVRYTAAALNAVPDLVEAAARAGSPEAGREAFARYAAWARASVHPWVKAVALRCEALLAGEDAGAGELFADAVRLHAEGGRPFERARTELAYGEWLRRARRRSDARGPLRSALEIFGRLNAAPWAERARTELRATGETAPAHRPGEDVLDRLTPQELQVVRLAAGGASNRDIAARLFLSHRTVEYHLYKAYPKLGVTSRTELSRLPALARAADPA</sequence>
<proteinExistence type="predicted"/>
<dbReference type="Pfam" id="PF00196">
    <property type="entry name" value="GerE"/>
    <property type="match status" value="1"/>
</dbReference>
<keyword evidence="2" id="KW-0067">ATP-binding</keyword>
<dbReference type="GO" id="GO:0005737">
    <property type="term" value="C:cytoplasm"/>
    <property type="evidence" value="ECO:0007669"/>
    <property type="project" value="TreeGrafter"/>
</dbReference>
<dbReference type="PANTHER" id="PTHR16305">
    <property type="entry name" value="TESTICULAR SOLUBLE ADENYLYL CYCLASE"/>
    <property type="match status" value="1"/>
</dbReference>
<evidence type="ECO:0000313" key="5">
    <source>
        <dbReference type="Proteomes" id="UP000265768"/>
    </source>
</evidence>
<organism evidence="4 5">
    <name type="scientific">Bailinhaonella thermotolerans</name>
    <dbReference type="NCBI Taxonomy" id="1070861"/>
    <lineage>
        <taxon>Bacteria</taxon>
        <taxon>Bacillati</taxon>
        <taxon>Actinomycetota</taxon>
        <taxon>Actinomycetes</taxon>
        <taxon>Streptosporangiales</taxon>
        <taxon>Streptosporangiaceae</taxon>
        <taxon>Bailinhaonella</taxon>
    </lineage>
</organism>
<evidence type="ECO:0000313" key="4">
    <source>
        <dbReference type="EMBL" id="RJL30777.1"/>
    </source>
</evidence>
<dbReference type="PROSITE" id="PS50043">
    <property type="entry name" value="HTH_LUXR_2"/>
    <property type="match status" value="1"/>
</dbReference>
<dbReference type="GO" id="GO:0003677">
    <property type="term" value="F:DNA binding"/>
    <property type="evidence" value="ECO:0007669"/>
    <property type="project" value="InterPro"/>
</dbReference>
<dbReference type="Proteomes" id="UP000265768">
    <property type="component" value="Unassembled WGS sequence"/>
</dbReference>
<dbReference type="PRINTS" id="PR00038">
    <property type="entry name" value="HTHLUXR"/>
</dbReference>
<name>A0A3A4AY24_9ACTN</name>
<keyword evidence="5" id="KW-1185">Reference proteome</keyword>
<comment type="caution">
    <text evidence="4">The sequence shown here is derived from an EMBL/GenBank/DDBJ whole genome shotgun (WGS) entry which is preliminary data.</text>
</comment>
<dbReference type="Gene3D" id="1.10.10.10">
    <property type="entry name" value="Winged helix-like DNA-binding domain superfamily/Winged helix DNA-binding domain"/>
    <property type="match status" value="1"/>
</dbReference>
<dbReference type="InterPro" id="IPR016032">
    <property type="entry name" value="Sig_transdc_resp-reg_C-effctor"/>
</dbReference>
<dbReference type="CDD" id="cd06170">
    <property type="entry name" value="LuxR_C_like"/>
    <property type="match status" value="1"/>
</dbReference>
<protein>
    <submittedName>
        <fullName evidence="4">LuxR family transcriptional regulator</fullName>
    </submittedName>
</protein>
<accession>A0A3A4AY24</accession>
<keyword evidence="1" id="KW-0547">Nucleotide-binding</keyword>
<feature type="domain" description="HTH luxR-type" evidence="3">
    <location>
        <begin position="888"/>
        <end position="953"/>
    </location>
</feature>
<dbReference type="AlphaFoldDB" id="A0A3A4AY24"/>
<dbReference type="GO" id="GO:0004016">
    <property type="term" value="F:adenylate cyclase activity"/>
    <property type="evidence" value="ECO:0007669"/>
    <property type="project" value="TreeGrafter"/>
</dbReference>
<dbReference type="RefSeq" id="WP_119928201.1">
    <property type="nucleotide sequence ID" value="NZ_QZEY01000008.1"/>
</dbReference>
<dbReference type="InterPro" id="IPR027417">
    <property type="entry name" value="P-loop_NTPase"/>
</dbReference>
<dbReference type="SMART" id="SM00421">
    <property type="entry name" value="HTH_LUXR"/>
    <property type="match status" value="1"/>
</dbReference>
<dbReference type="PANTHER" id="PTHR16305:SF35">
    <property type="entry name" value="TRANSCRIPTIONAL ACTIVATOR DOMAIN"/>
    <property type="match status" value="1"/>
</dbReference>
<dbReference type="InterPro" id="IPR041664">
    <property type="entry name" value="AAA_16"/>
</dbReference>
<gene>
    <name evidence="4" type="ORF">D5H75_20890</name>
</gene>
<dbReference type="Pfam" id="PF13191">
    <property type="entry name" value="AAA_16"/>
    <property type="match status" value="1"/>
</dbReference>
<evidence type="ECO:0000256" key="1">
    <source>
        <dbReference type="ARBA" id="ARBA00022741"/>
    </source>
</evidence>
<reference evidence="4 5" key="1">
    <citation type="submission" date="2018-09" db="EMBL/GenBank/DDBJ databases">
        <title>YIM 75507 draft genome.</title>
        <authorList>
            <person name="Tang S."/>
            <person name="Feng Y."/>
        </authorList>
    </citation>
    <scope>NUCLEOTIDE SEQUENCE [LARGE SCALE GENOMIC DNA]</scope>
    <source>
        <strain evidence="4 5">YIM 75507</strain>
    </source>
</reference>
<evidence type="ECO:0000256" key="2">
    <source>
        <dbReference type="ARBA" id="ARBA00022840"/>
    </source>
</evidence>